<dbReference type="Pfam" id="PF13517">
    <property type="entry name" value="FG-GAP_3"/>
    <property type="match status" value="2"/>
</dbReference>
<comment type="caution">
    <text evidence="4">The sequence shown here is derived from an EMBL/GenBank/DDBJ whole genome shotgun (WGS) entry which is preliminary data.</text>
</comment>
<dbReference type="EMBL" id="SSNZ01000007">
    <property type="protein sequence ID" value="THF48830.1"/>
    <property type="molecule type" value="Genomic_DNA"/>
</dbReference>
<dbReference type="NCBIfam" id="TIGR04183">
    <property type="entry name" value="Por_Secre_tail"/>
    <property type="match status" value="1"/>
</dbReference>
<proteinExistence type="predicted"/>
<dbReference type="OrthoDB" id="9805760at2"/>
<feature type="domain" description="Secretion system C-terminal sorting" evidence="2">
    <location>
        <begin position="799"/>
        <end position="864"/>
    </location>
</feature>
<dbReference type="SUPFAM" id="SSF69318">
    <property type="entry name" value="Integrin alpha N-terminal domain"/>
    <property type="match status" value="1"/>
</dbReference>
<evidence type="ECO:0000259" key="3">
    <source>
        <dbReference type="Pfam" id="PF20009"/>
    </source>
</evidence>
<evidence type="ECO:0000256" key="1">
    <source>
        <dbReference type="ARBA" id="ARBA00022729"/>
    </source>
</evidence>
<dbReference type="Pfam" id="PF18962">
    <property type="entry name" value="Por_Secre_tail"/>
    <property type="match status" value="1"/>
</dbReference>
<protein>
    <submittedName>
        <fullName evidence="4">T9SS type A sorting domain-containing protein</fullName>
    </submittedName>
</protein>
<dbReference type="PANTHER" id="PTHR44103:SF1">
    <property type="entry name" value="PROPROTEIN CONVERTASE P"/>
    <property type="match status" value="1"/>
</dbReference>
<dbReference type="InterPro" id="IPR045474">
    <property type="entry name" value="GEVED"/>
</dbReference>
<dbReference type="Gene3D" id="2.130.10.130">
    <property type="entry name" value="Integrin alpha, N-terminal"/>
    <property type="match status" value="2"/>
</dbReference>
<accession>A0A4S3ZT15</accession>
<name>A0A4S3ZT15_9FLAO</name>
<dbReference type="RefSeq" id="WP_136403823.1">
    <property type="nucleotide sequence ID" value="NZ_SSNZ01000007.1"/>
</dbReference>
<reference evidence="4 5" key="1">
    <citation type="submission" date="2019-04" db="EMBL/GenBank/DDBJ databases">
        <title>Flavobacterium sp. nov. isolated from construction timber.</title>
        <authorList>
            <person name="Lin S.-Y."/>
            <person name="Chang C.-T."/>
            <person name="Young C.-C."/>
        </authorList>
    </citation>
    <scope>NUCLEOTIDE SEQUENCE [LARGE SCALE GENOMIC DNA]</scope>
    <source>
        <strain evidence="4 5">CC-CTC003</strain>
    </source>
</reference>
<evidence type="ECO:0000313" key="4">
    <source>
        <dbReference type="EMBL" id="THF48830.1"/>
    </source>
</evidence>
<evidence type="ECO:0000259" key="2">
    <source>
        <dbReference type="Pfam" id="PF18962"/>
    </source>
</evidence>
<sequence>MKKLYLLITLFSMAQVDCNAQLLIPNSSAFTGAFYGDCVAADFNGDGIKEIIVSGALPGYTGHTALYVNQNGIYVPNTTTAFTQILYSAIGTGDINNDGRLDFAITGTRTDTDEQVFEIYYGNGDNTFTKATVENILPTIYGAIEIVDFDKDGDMDILVNGMLDSGDKVSTIYLQNGNTGTFTVSPNVLSGTYFSAVKVFDANSDGFPDILITGYTNAYVPETKFYLNQGDGTFIGHSSGLDNVYFSSIDTADINDDGHPDVLLSGMSDSFEPTLTAYINNGTAHFTPIGASFIGTYYGSSRFVDYDNDGDLDILTLGSNADGDNKALFYRNNGLGEFVLDVENANLLTAVTLSRALVFDYDNDGDTDIFLMGYKENDVASAVLYTNNSVQNCTPTYQYNADSNMITNVSFGSINNPSSFQSGTTPTYEDFSSISATITKGQTYPIAVKGPSSSFPSDVMVYIDFNGNGNFNDAGEGFYIGQLAPANPANANTVTANITIPATATNGTVKMRIIKNTNVAALSNPNAPNTITDPCDTTLRAGQTEDYTLTIETSTVCNQEPGQAIGDVGCVTFTYQGQTVTYTTVRGADRNIWLQQNLGSPAVATSSTDANAFGDLFQWGRWDDGHQLRTATTATSPANNNPTGIGVGNANYFTSSPTWWNTNQITDTWSATTPVAVTATDGCDPCRALGEGWKMPSQTDWELIVEKEWISSPSKAYDSNLKLTVGGNRDTTGNFNFTGVRGYYWSRTTSTSGAKYFYFSTAITNPAAGGPRGQGASVRCLKATAALGLNDNLKTKFNIYPNPTRLQVTIATTQTDITVKLFNAIGQQVLTTQSNVINMSDMASGIYIIQIQTKNGETYSQKIVKQ</sequence>
<evidence type="ECO:0000313" key="5">
    <source>
        <dbReference type="Proteomes" id="UP000307507"/>
    </source>
</evidence>
<dbReference type="InterPro" id="IPR028994">
    <property type="entry name" value="Integrin_alpha_N"/>
</dbReference>
<dbReference type="InterPro" id="IPR026444">
    <property type="entry name" value="Secre_tail"/>
</dbReference>
<gene>
    <name evidence="4" type="ORF">E6C50_13850</name>
</gene>
<dbReference type="InterPro" id="IPR013517">
    <property type="entry name" value="FG-GAP"/>
</dbReference>
<organism evidence="4 5">
    <name type="scientific">Flavobacterium supellecticarium</name>
    <dbReference type="NCBI Taxonomy" id="2565924"/>
    <lineage>
        <taxon>Bacteria</taxon>
        <taxon>Pseudomonadati</taxon>
        <taxon>Bacteroidota</taxon>
        <taxon>Flavobacteriia</taxon>
        <taxon>Flavobacteriales</taxon>
        <taxon>Flavobacteriaceae</taxon>
        <taxon>Flavobacterium</taxon>
    </lineage>
</organism>
<dbReference type="Proteomes" id="UP000307507">
    <property type="component" value="Unassembled WGS sequence"/>
</dbReference>
<keyword evidence="5" id="KW-1185">Reference proteome</keyword>
<keyword evidence="1" id="KW-0732">Signal</keyword>
<dbReference type="Pfam" id="PF20009">
    <property type="entry name" value="GEVED"/>
    <property type="match status" value="1"/>
</dbReference>
<dbReference type="PANTHER" id="PTHR44103">
    <property type="entry name" value="PROPROTEIN CONVERTASE P"/>
    <property type="match status" value="1"/>
</dbReference>
<feature type="domain" description="GEVED" evidence="3">
    <location>
        <begin position="459"/>
        <end position="550"/>
    </location>
</feature>
<dbReference type="AlphaFoldDB" id="A0A4S3ZT15"/>